<evidence type="ECO:0000313" key="3">
    <source>
        <dbReference type="WBParaSite" id="L893_g19128.t1"/>
    </source>
</evidence>
<reference evidence="3" key="1">
    <citation type="submission" date="2016-11" db="UniProtKB">
        <authorList>
            <consortium name="WormBaseParasite"/>
        </authorList>
    </citation>
    <scope>IDENTIFICATION</scope>
</reference>
<organism evidence="2 3">
    <name type="scientific">Steinernema glaseri</name>
    <dbReference type="NCBI Taxonomy" id="37863"/>
    <lineage>
        <taxon>Eukaryota</taxon>
        <taxon>Metazoa</taxon>
        <taxon>Ecdysozoa</taxon>
        <taxon>Nematoda</taxon>
        <taxon>Chromadorea</taxon>
        <taxon>Rhabditida</taxon>
        <taxon>Tylenchina</taxon>
        <taxon>Panagrolaimomorpha</taxon>
        <taxon>Strongyloidoidea</taxon>
        <taxon>Steinernematidae</taxon>
        <taxon>Steinernema</taxon>
    </lineage>
</organism>
<name>A0A1I7YS18_9BILA</name>
<dbReference type="AlphaFoldDB" id="A0A1I7YS18"/>
<evidence type="ECO:0000256" key="1">
    <source>
        <dbReference type="SAM" id="Phobius"/>
    </source>
</evidence>
<accession>A0A1I7YS18</accession>
<keyword evidence="1" id="KW-0472">Membrane</keyword>
<evidence type="ECO:0000313" key="2">
    <source>
        <dbReference type="Proteomes" id="UP000095287"/>
    </source>
</evidence>
<keyword evidence="1" id="KW-1133">Transmembrane helix</keyword>
<dbReference type="WBParaSite" id="L893_g19128.t1">
    <property type="protein sequence ID" value="L893_g19128.t1"/>
    <property type="gene ID" value="L893_g19128"/>
</dbReference>
<dbReference type="Proteomes" id="UP000095287">
    <property type="component" value="Unplaced"/>
</dbReference>
<keyword evidence="2" id="KW-1185">Reference proteome</keyword>
<sequence length="78" mass="9083">MVTETNLPTPSFLLSSPPPYGAYMVAVLSFVYSMYYRNISTRQLTFNEYKNIPFQDPIVFRLLLRASTFFALFRDTIV</sequence>
<keyword evidence="1" id="KW-0812">Transmembrane</keyword>
<protein>
    <submittedName>
        <fullName evidence="3">Bestrophin homolog</fullName>
    </submittedName>
</protein>
<proteinExistence type="predicted"/>
<feature type="transmembrane region" description="Helical" evidence="1">
    <location>
        <begin position="20"/>
        <end position="36"/>
    </location>
</feature>